<comment type="caution">
    <text evidence="2">The sequence shown here is derived from an EMBL/GenBank/DDBJ whole genome shotgun (WGS) entry which is preliminary data.</text>
</comment>
<sequence>MQKLLQRIVSLAQPCSFAYYCRTKALNDSINKLLVVSSYCFVTVLEKDERYLMAYRLQLLSHLIQAGSLSCVSTWSTISMQSEHYAEKSSYSTVGSSSGSRSKSAV</sequence>
<feature type="region of interest" description="Disordered" evidence="1">
    <location>
        <begin position="84"/>
        <end position="106"/>
    </location>
</feature>
<evidence type="ECO:0000313" key="3">
    <source>
        <dbReference type="Proteomes" id="UP001642409"/>
    </source>
</evidence>
<evidence type="ECO:0000256" key="1">
    <source>
        <dbReference type="SAM" id="MobiDB-lite"/>
    </source>
</evidence>
<keyword evidence="3" id="KW-1185">Reference proteome</keyword>
<accession>A0ABP1H6H5</accession>
<name>A0ABP1H6H5_9EUKA</name>
<feature type="compositionally biased region" description="Low complexity" evidence="1">
    <location>
        <begin position="89"/>
        <end position="106"/>
    </location>
</feature>
<reference evidence="2 3" key="1">
    <citation type="submission" date="2024-07" db="EMBL/GenBank/DDBJ databases">
        <authorList>
            <person name="Akdeniz Z."/>
        </authorList>
    </citation>
    <scope>NUCLEOTIDE SEQUENCE [LARGE SCALE GENOMIC DNA]</scope>
</reference>
<organism evidence="2 3">
    <name type="scientific">Hexamita inflata</name>
    <dbReference type="NCBI Taxonomy" id="28002"/>
    <lineage>
        <taxon>Eukaryota</taxon>
        <taxon>Metamonada</taxon>
        <taxon>Diplomonadida</taxon>
        <taxon>Hexamitidae</taxon>
        <taxon>Hexamitinae</taxon>
        <taxon>Hexamita</taxon>
    </lineage>
</organism>
<protein>
    <submittedName>
        <fullName evidence="2">Hypothetical_protein</fullName>
    </submittedName>
</protein>
<evidence type="ECO:0000313" key="2">
    <source>
        <dbReference type="EMBL" id="CAL5987319.1"/>
    </source>
</evidence>
<gene>
    <name evidence="2" type="ORF">HINF_LOCUS9833</name>
</gene>
<dbReference type="Proteomes" id="UP001642409">
    <property type="component" value="Unassembled WGS sequence"/>
</dbReference>
<dbReference type="EMBL" id="CAXDID020000021">
    <property type="protein sequence ID" value="CAL5987319.1"/>
    <property type="molecule type" value="Genomic_DNA"/>
</dbReference>
<proteinExistence type="predicted"/>